<feature type="transmembrane region" description="Helical" evidence="10">
    <location>
        <begin position="320"/>
        <end position="346"/>
    </location>
</feature>
<feature type="transmembrane region" description="Helical" evidence="10">
    <location>
        <begin position="60"/>
        <end position="81"/>
    </location>
</feature>
<evidence type="ECO:0000256" key="6">
    <source>
        <dbReference type="ARBA" id="ARBA00023136"/>
    </source>
</evidence>
<evidence type="ECO:0000256" key="8">
    <source>
        <dbReference type="ARBA" id="ARBA00023224"/>
    </source>
</evidence>
<keyword evidence="13" id="KW-1185">Reference proteome</keyword>
<feature type="transmembrane region" description="Helical" evidence="10">
    <location>
        <begin position="101"/>
        <end position="126"/>
    </location>
</feature>
<keyword evidence="3 10" id="KW-0812">Transmembrane</keyword>
<evidence type="ECO:0000313" key="13">
    <source>
        <dbReference type="Proteomes" id="UP001283361"/>
    </source>
</evidence>
<name>A0AAE1CLI8_9GAST</name>
<keyword evidence="6 10" id="KW-0472">Membrane</keyword>
<evidence type="ECO:0000256" key="10">
    <source>
        <dbReference type="SAM" id="Phobius"/>
    </source>
</evidence>
<evidence type="ECO:0000256" key="1">
    <source>
        <dbReference type="ARBA" id="ARBA00004651"/>
    </source>
</evidence>
<reference evidence="12" key="1">
    <citation type="journal article" date="2023" name="G3 (Bethesda)">
        <title>A reference genome for the long-term kleptoplast-retaining sea slug Elysia crispata morphotype clarki.</title>
        <authorList>
            <person name="Eastman K.E."/>
            <person name="Pendleton A.L."/>
            <person name="Shaikh M.A."/>
            <person name="Suttiyut T."/>
            <person name="Ogas R."/>
            <person name="Tomko P."/>
            <person name="Gavelis G."/>
            <person name="Widhalm J.R."/>
            <person name="Wisecaver J.H."/>
        </authorList>
    </citation>
    <scope>NUCLEOTIDE SEQUENCE</scope>
    <source>
        <strain evidence="12">ECLA1</strain>
    </source>
</reference>
<sequence>MNVSTSLEIVSAPLGEPLISDHITNYIMVMTSFVILIFSLPAVVLNNLNVYIFINTKLDSVTVCFISLALADMTSMILLSTNATFYLIHSSGVSWSRNLPTLTYFVSFLFILLMDMSSATTTYIAVQRGLCVTFPFYTRNVFNKNRSLVICSIISLVILVCTLPRFATFRLKTLLDPIDNTTTLLVFEYFESWYSFDSFYLIFMKSVLAFTEYGIMVVCTVAISIGMRSSLKLKQKSNTYSSETSRGAHSKKGKEKKDLDDIKSSEKEQAQKKDSKESLVVKQSLIVVLIHVILTTPRIFVSLFKVFEPRFTLGGQYNNLFFVFFNSINVADSINAFVNFFVYLTFNSKFRHYFFHKIYRPVVKNGSSSILQTSCEIPYLQNTSK</sequence>
<dbReference type="AlphaFoldDB" id="A0AAE1CLI8"/>
<feature type="transmembrane region" description="Helical" evidence="10">
    <location>
        <begin position="26"/>
        <end position="48"/>
    </location>
</feature>
<dbReference type="PANTHER" id="PTHR24230">
    <property type="entry name" value="G-PROTEIN COUPLED RECEPTOR"/>
    <property type="match status" value="1"/>
</dbReference>
<feature type="transmembrane region" description="Helical" evidence="10">
    <location>
        <begin position="199"/>
        <end position="226"/>
    </location>
</feature>
<evidence type="ECO:0000256" key="4">
    <source>
        <dbReference type="ARBA" id="ARBA00022989"/>
    </source>
</evidence>
<feature type="domain" description="G-protein coupled receptors family 1 profile" evidence="11">
    <location>
        <begin position="30"/>
        <end position="343"/>
    </location>
</feature>
<dbReference type="GO" id="GO:0008528">
    <property type="term" value="F:G protein-coupled peptide receptor activity"/>
    <property type="evidence" value="ECO:0007669"/>
    <property type="project" value="TreeGrafter"/>
</dbReference>
<keyword evidence="7" id="KW-0675">Receptor</keyword>
<dbReference type="GO" id="GO:0007218">
    <property type="term" value="P:neuropeptide signaling pathway"/>
    <property type="evidence" value="ECO:0007669"/>
    <property type="project" value="TreeGrafter"/>
</dbReference>
<dbReference type="Pfam" id="PF00001">
    <property type="entry name" value="7tm_1"/>
    <property type="match status" value="1"/>
</dbReference>
<protein>
    <recommendedName>
        <fullName evidence="11">G-protein coupled receptors family 1 profile domain-containing protein</fullName>
    </recommendedName>
</protein>
<keyword evidence="4 10" id="KW-1133">Transmembrane helix</keyword>
<evidence type="ECO:0000256" key="3">
    <source>
        <dbReference type="ARBA" id="ARBA00022692"/>
    </source>
</evidence>
<feature type="transmembrane region" description="Helical" evidence="10">
    <location>
        <begin position="147"/>
        <end position="167"/>
    </location>
</feature>
<feature type="region of interest" description="Disordered" evidence="9">
    <location>
        <begin position="240"/>
        <end position="270"/>
    </location>
</feature>
<dbReference type="InterPro" id="IPR000276">
    <property type="entry name" value="GPCR_Rhodpsn"/>
</dbReference>
<dbReference type="InterPro" id="IPR017452">
    <property type="entry name" value="GPCR_Rhodpsn_7TM"/>
</dbReference>
<keyword evidence="5" id="KW-0297">G-protein coupled receptor</keyword>
<feature type="transmembrane region" description="Helical" evidence="10">
    <location>
        <begin position="279"/>
        <end position="300"/>
    </location>
</feature>
<organism evidence="12 13">
    <name type="scientific">Elysia crispata</name>
    <name type="common">lettuce slug</name>
    <dbReference type="NCBI Taxonomy" id="231223"/>
    <lineage>
        <taxon>Eukaryota</taxon>
        <taxon>Metazoa</taxon>
        <taxon>Spiralia</taxon>
        <taxon>Lophotrochozoa</taxon>
        <taxon>Mollusca</taxon>
        <taxon>Gastropoda</taxon>
        <taxon>Heterobranchia</taxon>
        <taxon>Euthyneura</taxon>
        <taxon>Panpulmonata</taxon>
        <taxon>Sacoglossa</taxon>
        <taxon>Placobranchoidea</taxon>
        <taxon>Plakobranchidae</taxon>
        <taxon>Elysia</taxon>
    </lineage>
</organism>
<dbReference type="Gene3D" id="1.20.1070.10">
    <property type="entry name" value="Rhodopsin 7-helix transmembrane proteins"/>
    <property type="match status" value="1"/>
</dbReference>
<proteinExistence type="predicted"/>
<evidence type="ECO:0000256" key="2">
    <source>
        <dbReference type="ARBA" id="ARBA00022475"/>
    </source>
</evidence>
<evidence type="ECO:0000256" key="5">
    <source>
        <dbReference type="ARBA" id="ARBA00023040"/>
    </source>
</evidence>
<accession>A0AAE1CLI8</accession>
<evidence type="ECO:0000259" key="11">
    <source>
        <dbReference type="PROSITE" id="PS50262"/>
    </source>
</evidence>
<gene>
    <name evidence="12" type="ORF">RRG08_048007</name>
</gene>
<dbReference type="SUPFAM" id="SSF81321">
    <property type="entry name" value="Family A G protein-coupled receptor-like"/>
    <property type="match status" value="1"/>
</dbReference>
<evidence type="ECO:0000256" key="9">
    <source>
        <dbReference type="SAM" id="MobiDB-lite"/>
    </source>
</evidence>
<comment type="subcellular location">
    <subcellularLocation>
        <location evidence="1">Cell membrane</location>
        <topology evidence="1">Multi-pass membrane protein</topology>
    </subcellularLocation>
</comment>
<keyword evidence="8" id="KW-0807">Transducer</keyword>
<feature type="compositionally biased region" description="Basic and acidic residues" evidence="9">
    <location>
        <begin position="255"/>
        <end position="270"/>
    </location>
</feature>
<dbReference type="PROSITE" id="PS50262">
    <property type="entry name" value="G_PROTEIN_RECEP_F1_2"/>
    <property type="match status" value="1"/>
</dbReference>
<dbReference type="EMBL" id="JAWDGP010007745">
    <property type="protein sequence ID" value="KAK3706439.1"/>
    <property type="molecule type" value="Genomic_DNA"/>
</dbReference>
<keyword evidence="2" id="KW-1003">Cell membrane</keyword>
<evidence type="ECO:0000313" key="12">
    <source>
        <dbReference type="EMBL" id="KAK3706439.1"/>
    </source>
</evidence>
<dbReference type="Proteomes" id="UP001283361">
    <property type="component" value="Unassembled WGS sequence"/>
</dbReference>
<evidence type="ECO:0000256" key="7">
    <source>
        <dbReference type="ARBA" id="ARBA00023170"/>
    </source>
</evidence>
<comment type="caution">
    <text evidence="12">The sequence shown here is derived from an EMBL/GenBank/DDBJ whole genome shotgun (WGS) entry which is preliminary data.</text>
</comment>
<dbReference type="GO" id="GO:0005886">
    <property type="term" value="C:plasma membrane"/>
    <property type="evidence" value="ECO:0007669"/>
    <property type="project" value="UniProtKB-SubCell"/>
</dbReference>